<sequence length="190" mass="20312">MPAVSIYPRLPPGVDASHQNGRSNVSSCDGWFRHEDLRNRASSQVQDPTPSTPRTRSSGISYAHSDERVPVHSSRAQILETEQEVPGKNLVQLDGPHEFPPRPPPAMPRNPPSGRGYNSNTVPSAAAGTASSRGGVPSISAADLLRYCTTSLALRAKVDDGARENLVSAVGDEAAIGVIEFFSDEWVVDT</sequence>
<evidence type="ECO:0000313" key="3">
    <source>
        <dbReference type="Proteomes" id="UP000481861"/>
    </source>
</evidence>
<accession>A0A7C8M5P1</accession>
<comment type="caution">
    <text evidence="2">The sequence shown here is derived from an EMBL/GenBank/DDBJ whole genome shotgun (WGS) entry which is preliminary data.</text>
</comment>
<gene>
    <name evidence="2" type="ORF">BDV95DRAFT_577245</name>
</gene>
<evidence type="ECO:0000256" key="1">
    <source>
        <dbReference type="SAM" id="MobiDB-lite"/>
    </source>
</evidence>
<protein>
    <submittedName>
        <fullName evidence="2">Uncharacterized protein</fullName>
    </submittedName>
</protein>
<dbReference type="EMBL" id="JAADJZ010000016">
    <property type="protein sequence ID" value="KAF2869398.1"/>
    <property type="molecule type" value="Genomic_DNA"/>
</dbReference>
<feature type="region of interest" description="Disordered" evidence="1">
    <location>
        <begin position="1"/>
        <end position="135"/>
    </location>
</feature>
<dbReference type="Proteomes" id="UP000481861">
    <property type="component" value="Unassembled WGS sequence"/>
</dbReference>
<proteinExistence type="predicted"/>
<feature type="compositionally biased region" description="Polar residues" evidence="1">
    <location>
        <begin position="17"/>
        <end position="27"/>
    </location>
</feature>
<name>A0A7C8M5P1_9PLEO</name>
<feature type="compositionally biased region" description="Low complexity" evidence="1">
    <location>
        <begin position="124"/>
        <end position="135"/>
    </location>
</feature>
<evidence type="ECO:0000313" key="2">
    <source>
        <dbReference type="EMBL" id="KAF2869398.1"/>
    </source>
</evidence>
<feature type="compositionally biased region" description="Polar residues" evidence="1">
    <location>
        <begin position="40"/>
        <end position="60"/>
    </location>
</feature>
<reference evidence="2 3" key="1">
    <citation type="submission" date="2020-01" db="EMBL/GenBank/DDBJ databases">
        <authorList>
            <consortium name="DOE Joint Genome Institute"/>
            <person name="Haridas S."/>
            <person name="Albert R."/>
            <person name="Binder M."/>
            <person name="Bloem J."/>
            <person name="Labutti K."/>
            <person name="Salamov A."/>
            <person name="Andreopoulos B."/>
            <person name="Baker S.E."/>
            <person name="Barry K."/>
            <person name="Bills G."/>
            <person name="Bluhm B.H."/>
            <person name="Cannon C."/>
            <person name="Castanera R."/>
            <person name="Culley D.E."/>
            <person name="Daum C."/>
            <person name="Ezra D."/>
            <person name="Gonzalez J.B."/>
            <person name="Henrissat B."/>
            <person name="Kuo A."/>
            <person name="Liang C."/>
            <person name="Lipzen A."/>
            <person name="Lutzoni F."/>
            <person name="Magnuson J."/>
            <person name="Mondo S."/>
            <person name="Nolan M."/>
            <person name="Ohm R."/>
            <person name="Pangilinan J."/>
            <person name="Park H.-J.H."/>
            <person name="Ramirez L."/>
            <person name="Alfaro M."/>
            <person name="Sun H."/>
            <person name="Tritt A."/>
            <person name="Yoshinaga Y."/>
            <person name="Zwiers L.-H.L."/>
            <person name="Turgeon B.G."/>
            <person name="Goodwin S.B."/>
            <person name="Spatafora J.W."/>
            <person name="Crous P.W."/>
            <person name="Grigoriev I.V."/>
        </authorList>
    </citation>
    <scope>NUCLEOTIDE SEQUENCE [LARGE SCALE GENOMIC DNA]</scope>
    <source>
        <strain evidence="2 3">CBS 611.86</strain>
    </source>
</reference>
<dbReference type="AlphaFoldDB" id="A0A7C8M5P1"/>
<keyword evidence="3" id="KW-1185">Reference proteome</keyword>
<organism evidence="2 3">
    <name type="scientific">Massariosphaeria phaeospora</name>
    <dbReference type="NCBI Taxonomy" id="100035"/>
    <lineage>
        <taxon>Eukaryota</taxon>
        <taxon>Fungi</taxon>
        <taxon>Dikarya</taxon>
        <taxon>Ascomycota</taxon>
        <taxon>Pezizomycotina</taxon>
        <taxon>Dothideomycetes</taxon>
        <taxon>Pleosporomycetidae</taxon>
        <taxon>Pleosporales</taxon>
        <taxon>Pleosporales incertae sedis</taxon>
        <taxon>Massariosphaeria</taxon>
    </lineage>
</organism>
<feature type="compositionally biased region" description="Pro residues" evidence="1">
    <location>
        <begin position="101"/>
        <end position="111"/>
    </location>
</feature>
<dbReference type="OrthoDB" id="3791893at2759"/>